<keyword evidence="3" id="KW-1185">Reference proteome</keyword>
<organism evidence="2 3">
    <name type="scientific">Mucilaginibacter humi</name>
    <dbReference type="NCBI Taxonomy" id="2732510"/>
    <lineage>
        <taxon>Bacteria</taxon>
        <taxon>Pseudomonadati</taxon>
        <taxon>Bacteroidota</taxon>
        <taxon>Sphingobacteriia</taxon>
        <taxon>Sphingobacteriales</taxon>
        <taxon>Sphingobacteriaceae</taxon>
        <taxon>Mucilaginibacter</taxon>
    </lineage>
</organism>
<gene>
    <name evidence="2" type="ORF">HK413_00190</name>
</gene>
<reference evidence="2 3" key="1">
    <citation type="submission" date="2020-05" db="EMBL/GenBank/DDBJ databases">
        <authorList>
            <person name="Khan S.A."/>
            <person name="Jeon C.O."/>
            <person name="Chun B.H."/>
        </authorList>
    </citation>
    <scope>NUCLEOTIDE SEQUENCE [LARGE SCALE GENOMIC DNA]</scope>
    <source>
        <strain evidence="2 3">S1162</strain>
    </source>
</reference>
<dbReference type="EMBL" id="JABFCR010000001">
    <property type="protein sequence ID" value="NNU33010.1"/>
    <property type="molecule type" value="Genomic_DNA"/>
</dbReference>
<evidence type="ECO:0000313" key="2">
    <source>
        <dbReference type="EMBL" id="NNU33010.1"/>
    </source>
</evidence>
<feature type="transmembrane region" description="Helical" evidence="1">
    <location>
        <begin position="62"/>
        <end position="84"/>
    </location>
</feature>
<evidence type="ECO:0000313" key="3">
    <source>
        <dbReference type="Proteomes" id="UP000566071"/>
    </source>
</evidence>
<dbReference type="Proteomes" id="UP000566071">
    <property type="component" value="Unassembled WGS sequence"/>
</dbReference>
<evidence type="ECO:0000256" key="1">
    <source>
        <dbReference type="SAM" id="Phobius"/>
    </source>
</evidence>
<protein>
    <submittedName>
        <fullName evidence="2">Uncharacterized protein</fullName>
    </submittedName>
</protein>
<sequence>MPTKTLTKSPLKTILWLGLVTGTLDAARAILFNLNLGPGVIFRFIASGMFGKAAFAGGPEMVIAGVVFHYLIAYLFTTSFYIWYPAFWRD</sequence>
<dbReference type="RefSeq" id="WP_175268714.1">
    <property type="nucleotide sequence ID" value="NZ_JABFCR010000001.1"/>
</dbReference>
<keyword evidence="1" id="KW-1133">Transmembrane helix</keyword>
<keyword evidence="1" id="KW-0812">Transmembrane</keyword>
<name>A0ABX1VYN2_9SPHI</name>
<comment type="caution">
    <text evidence="2">The sequence shown here is derived from an EMBL/GenBank/DDBJ whole genome shotgun (WGS) entry which is preliminary data.</text>
</comment>
<proteinExistence type="predicted"/>
<feature type="transmembrane region" description="Helical" evidence="1">
    <location>
        <begin position="36"/>
        <end position="55"/>
    </location>
</feature>
<keyword evidence="1" id="KW-0472">Membrane</keyword>
<accession>A0ABX1VYN2</accession>